<sequence>MTSKRLWDNPAALPSCIVSSRWQLELASALGHILLQQLQPRSCTWRYRGHRGGYTMLGKE</sequence>
<organism evidence="1 2">
    <name type="scientific">Haematococcus lacustris</name>
    <name type="common">Green alga</name>
    <name type="synonym">Haematococcus pluvialis</name>
    <dbReference type="NCBI Taxonomy" id="44745"/>
    <lineage>
        <taxon>Eukaryota</taxon>
        <taxon>Viridiplantae</taxon>
        <taxon>Chlorophyta</taxon>
        <taxon>core chlorophytes</taxon>
        <taxon>Chlorophyceae</taxon>
        <taxon>CS clade</taxon>
        <taxon>Chlamydomonadales</taxon>
        <taxon>Haematococcaceae</taxon>
        <taxon>Haematococcus</taxon>
    </lineage>
</organism>
<dbReference type="EMBL" id="BLLF01000834">
    <property type="protein sequence ID" value="GFH15315.1"/>
    <property type="molecule type" value="Genomic_DNA"/>
</dbReference>
<protein>
    <submittedName>
        <fullName evidence="1">Uncharacterized protein</fullName>
    </submittedName>
</protein>
<gene>
    <name evidence="1" type="ORF">HaLaN_11519</name>
</gene>
<evidence type="ECO:0000313" key="1">
    <source>
        <dbReference type="EMBL" id="GFH15315.1"/>
    </source>
</evidence>
<dbReference type="Proteomes" id="UP000485058">
    <property type="component" value="Unassembled WGS sequence"/>
</dbReference>
<name>A0A699Z1C9_HAELA</name>
<reference evidence="1 2" key="1">
    <citation type="submission" date="2020-02" db="EMBL/GenBank/DDBJ databases">
        <title>Draft genome sequence of Haematococcus lacustris strain NIES-144.</title>
        <authorList>
            <person name="Morimoto D."/>
            <person name="Nakagawa S."/>
            <person name="Yoshida T."/>
            <person name="Sawayama S."/>
        </authorList>
    </citation>
    <scope>NUCLEOTIDE SEQUENCE [LARGE SCALE GENOMIC DNA]</scope>
    <source>
        <strain evidence="1 2">NIES-144</strain>
    </source>
</reference>
<keyword evidence="2" id="KW-1185">Reference proteome</keyword>
<evidence type="ECO:0000313" key="2">
    <source>
        <dbReference type="Proteomes" id="UP000485058"/>
    </source>
</evidence>
<dbReference type="AlphaFoldDB" id="A0A699Z1C9"/>
<comment type="caution">
    <text evidence="1">The sequence shown here is derived from an EMBL/GenBank/DDBJ whole genome shotgun (WGS) entry which is preliminary data.</text>
</comment>
<accession>A0A699Z1C9</accession>
<proteinExistence type="predicted"/>